<keyword evidence="2" id="KW-1185">Reference proteome</keyword>
<reference evidence="1 2" key="1">
    <citation type="submission" date="2024-03" db="EMBL/GenBank/DDBJ databases">
        <title>Natural products discovery in diverse microorganisms through a two-stage MS feature dereplication strategy.</title>
        <authorList>
            <person name="Zhang R."/>
        </authorList>
    </citation>
    <scope>NUCLEOTIDE SEQUENCE [LARGE SCALE GENOMIC DNA]</scope>
    <source>
        <strain evidence="1 2">18930</strain>
    </source>
</reference>
<sequence length="170" mass="19333">MKNRDSQRSKVYEAESMVRTMFDRADERDLRTVQILGSTLTLPIERKFASVDSVQSYVDSVLALNWVSETWPQASTVVHVRERSGSAASHYERDTRTIAIPLHRRNEAWALRELVVLHELAHHLEPDNSDFPSHGGQFVDRFVTLVSEVIGQEAGFVLRATMHQTGVEFA</sequence>
<organism evidence="1 2">
    <name type="scientific">Rhodococcus sovatensis</name>
    <dbReference type="NCBI Taxonomy" id="1805840"/>
    <lineage>
        <taxon>Bacteria</taxon>
        <taxon>Bacillati</taxon>
        <taxon>Actinomycetota</taxon>
        <taxon>Actinomycetes</taxon>
        <taxon>Mycobacteriales</taxon>
        <taxon>Nocardiaceae</taxon>
        <taxon>Rhodococcus</taxon>
    </lineage>
</organism>
<dbReference type="EMBL" id="CP147846">
    <property type="protein sequence ID" value="WXG67957.1"/>
    <property type="molecule type" value="Genomic_DNA"/>
</dbReference>
<evidence type="ECO:0000313" key="2">
    <source>
        <dbReference type="Proteomes" id="UP001432000"/>
    </source>
</evidence>
<evidence type="ECO:0000313" key="1">
    <source>
        <dbReference type="EMBL" id="WXG67957.1"/>
    </source>
</evidence>
<name>A0ABZ2PIZ2_9NOCA</name>
<accession>A0ABZ2PIZ2</accession>
<dbReference type="NCBIfam" id="TIGR04338">
    <property type="entry name" value="HEXXH_Rv0185"/>
    <property type="match status" value="1"/>
</dbReference>
<dbReference type="InterPro" id="IPR027595">
    <property type="entry name" value="CHP04338"/>
</dbReference>
<protein>
    <submittedName>
        <fullName evidence="1">TIGR04338 family metallohydrolase</fullName>
    </submittedName>
</protein>
<gene>
    <name evidence="1" type="ORF">WDS16_22500</name>
</gene>
<dbReference type="Proteomes" id="UP001432000">
    <property type="component" value="Chromosome"/>
</dbReference>
<dbReference type="RefSeq" id="WP_338887852.1">
    <property type="nucleotide sequence ID" value="NZ_CP147846.1"/>
</dbReference>
<proteinExistence type="predicted"/>